<evidence type="ECO:0000256" key="2">
    <source>
        <dbReference type="PROSITE-ProRule" id="PRU00302"/>
    </source>
</evidence>
<dbReference type="InterPro" id="IPR000436">
    <property type="entry name" value="Sushi_SCR_CCP_dom"/>
</dbReference>
<dbReference type="OrthoDB" id="6495396at2759"/>
<dbReference type="Pfam" id="PF00084">
    <property type="entry name" value="Sushi"/>
    <property type="match status" value="1"/>
</dbReference>
<comment type="caution">
    <text evidence="2">Lacks conserved residue(s) required for the propagation of feature annotation.</text>
</comment>
<keyword evidence="2" id="KW-0768">Sushi</keyword>
<feature type="disulfide bond" evidence="2">
    <location>
        <begin position="3"/>
        <end position="46"/>
    </location>
</feature>
<dbReference type="InterPro" id="IPR035976">
    <property type="entry name" value="Sushi/SCR/CCP_sf"/>
</dbReference>
<feature type="disulfide bond" evidence="2">
    <location>
        <begin position="31"/>
        <end position="58"/>
    </location>
</feature>
<keyword evidence="1 2" id="KW-1015">Disulfide bond</keyword>
<evidence type="ECO:0000256" key="1">
    <source>
        <dbReference type="ARBA" id="ARBA00023157"/>
    </source>
</evidence>
<organism evidence="4">
    <name type="scientific">Oppiella nova</name>
    <dbReference type="NCBI Taxonomy" id="334625"/>
    <lineage>
        <taxon>Eukaryota</taxon>
        <taxon>Metazoa</taxon>
        <taxon>Ecdysozoa</taxon>
        <taxon>Arthropoda</taxon>
        <taxon>Chelicerata</taxon>
        <taxon>Arachnida</taxon>
        <taxon>Acari</taxon>
        <taxon>Acariformes</taxon>
        <taxon>Sarcoptiformes</taxon>
        <taxon>Oribatida</taxon>
        <taxon>Brachypylina</taxon>
        <taxon>Oppioidea</taxon>
        <taxon>Oppiidae</taxon>
        <taxon>Oppiella</taxon>
    </lineage>
</organism>
<name>A0A7R9QUG1_9ACAR</name>
<dbReference type="Proteomes" id="UP000728032">
    <property type="component" value="Unassembled WGS sequence"/>
</dbReference>
<reference evidence="4" key="1">
    <citation type="submission" date="2020-11" db="EMBL/GenBank/DDBJ databases">
        <authorList>
            <person name="Tran Van P."/>
        </authorList>
    </citation>
    <scope>NUCLEOTIDE SEQUENCE</scope>
</reference>
<gene>
    <name evidence="4" type="ORF">ONB1V03_LOCUS14775</name>
</gene>
<dbReference type="Gene3D" id="2.10.70.10">
    <property type="entry name" value="Complement Module, domain 1"/>
    <property type="match status" value="1"/>
</dbReference>
<dbReference type="EMBL" id="CAJPVJ010014399">
    <property type="protein sequence ID" value="CAG2175337.1"/>
    <property type="molecule type" value="Genomic_DNA"/>
</dbReference>
<accession>A0A7R9QUG1</accession>
<dbReference type="EMBL" id="OC929224">
    <property type="protein sequence ID" value="CAD7658151.1"/>
    <property type="molecule type" value="Genomic_DNA"/>
</dbReference>
<dbReference type="AlphaFoldDB" id="A0A7R9QUG1"/>
<proteinExistence type="predicted"/>
<feature type="non-terminal residue" evidence="4">
    <location>
        <position position="214"/>
    </location>
</feature>
<evidence type="ECO:0000313" key="4">
    <source>
        <dbReference type="EMBL" id="CAD7658151.1"/>
    </source>
</evidence>
<keyword evidence="5" id="KW-1185">Reference proteome</keyword>
<sequence>MDCGFPALPESTKISIYKKRYEEYSFIQYECDSEDKLLVGNSTLRCINGKWIGNLPRCEFSWNITSSQRVSIQLENEDRIDYFSIILFAKDLMNYLQNGDLVSYSFSDSCGSVEKPLHSIELSHEKWFTIFGCEEDFYLDPISSQRVFCESSGTWNTRFPRCLAKTLCRLPAMDTSDHYIHVEYKYLNYLNGTPNAETNSMAIYSCRTGNETDI</sequence>
<evidence type="ECO:0000313" key="5">
    <source>
        <dbReference type="Proteomes" id="UP000728032"/>
    </source>
</evidence>
<feature type="domain" description="Sushi" evidence="3">
    <location>
        <begin position="1"/>
        <end position="60"/>
    </location>
</feature>
<feature type="domain" description="Sushi" evidence="3">
    <location>
        <begin position="108"/>
        <end position="164"/>
    </location>
</feature>
<evidence type="ECO:0000259" key="3">
    <source>
        <dbReference type="PROSITE" id="PS50923"/>
    </source>
</evidence>
<dbReference type="PROSITE" id="PS50923">
    <property type="entry name" value="SUSHI"/>
    <property type="match status" value="2"/>
</dbReference>
<dbReference type="SMART" id="SM00032">
    <property type="entry name" value="CCP"/>
    <property type="match status" value="2"/>
</dbReference>
<protein>
    <recommendedName>
        <fullName evidence="3">Sushi domain-containing protein</fullName>
    </recommendedName>
</protein>
<dbReference type="CDD" id="cd00033">
    <property type="entry name" value="CCP"/>
    <property type="match status" value="1"/>
</dbReference>
<dbReference type="SUPFAM" id="SSF57535">
    <property type="entry name" value="Complement control module/SCR domain"/>
    <property type="match status" value="2"/>
</dbReference>